<reference evidence="2" key="1">
    <citation type="submission" date="2022-06" db="EMBL/GenBank/DDBJ databases">
        <authorList>
            <person name="Dietemann V."/>
            <person name="Ory F."/>
            <person name="Dainat B."/>
            <person name="Oberhansli S."/>
        </authorList>
    </citation>
    <scope>NUCLEOTIDE SEQUENCE</scope>
    <source>
        <strain evidence="2">Ena-SAMPLE-TAB-26-04-2022-14:26:32:270-5432</strain>
    </source>
</reference>
<organism evidence="2 3">
    <name type="scientific">Paenibacillus melissococcoides</name>
    <dbReference type="NCBI Taxonomy" id="2912268"/>
    <lineage>
        <taxon>Bacteria</taxon>
        <taxon>Bacillati</taxon>
        <taxon>Bacillota</taxon>
        <taxon>Bacilli</taxon>
        <taxon>Bacillales</taxon>
        <taxon>Paenibacillaceae</taxon>
        <taxon>Paenibacillus</taxon>
    </lineage>
</organism>
<name>A0ABM9FVD6_9BACL</name>
<protein>
    <submittedName>
        <fullName evidence="2">Uncharacterized protein</fullName>
    </submittedName>
</protein>
<proteinExistence type="predicted"/>
<keyword evidence="1" id="KW-0732">Signal</keyword>
<evidence type="ECO:0000313" key="2">
    <source>
        <dbReference type="EMBL" id="CAH8243113.1"/>
    </source>
</evidence>
<feature type="signal peptide" evidence="1">
    <location>
        <begin position="1"/>
        <end position="25"/>
    </location>
</feature>
<dbReference type="RefSeq" id="WP_213426515.1">
    <property type="nucleotide sequence ID" value="NZ_AP031286.1"/>
</dbReference>
<gene>
    <name evidence="2" type="ORF">WJ0W_000340</name>
</gene>
<comment type="caution">
    <text evidence="2">The sequence shown here is derived from an EMBL/GenBank/DDBJ whole genome shotgun (WGS) entry which is preliminary data.</text>
</comment>
<sequence>MKRRVLSVITSVALSFFILSMSVYANGPDELKTKVYEWQGKTYIAIQGPVLPPPEEAITLQGALDEASVKESKLMDERSMIRKW</sequence>
<feature type="chain" id="PRO_5047319086" evidence="1">
    <location>
        <begin position="26"/>
        <end position="84"/>
    </location>
</feature>
<evidence type="ECO:0000313" key="3">
    <source>
        <dbReference type="Proteomes" id="UP001154322"/>
    </source>
</evidence>
<keyword evidence="3" id="KW-1185">Reference proteome</keyword>
<evidence type="ECO:0000256" key="1">
    <source>
        <dbReference type="SAM" id="SignalP"/>
    </source>
</evidence>
<dbReference type="Proteomes" id="UP001154322">
    <property type="component" value="Unassembled WGS sequence"/>
</dbReference>
<accession>A0ABM9FVD6</accession>
<dbReference type="EMBL" id="CALYLO010000001">
    <property type="protein sequence ID" value="CAH8243113.1"/>
    <property type="molecule type" value="Genomic_DNA"/>
</dbReference>